<dbReference type="OrthoDB" id="6623406at2759"/>
<organism evidence="1 2">
    <name type="scientific">Aphis craccivora</name>
    <name type="common">Cowpea aphid</name>
    <dbReference type="NCBI Taxonomy" id="307492"/>
    <lineage>
        <taxon>Eukaryota</taxon>
        <taxon>Metazoa</taxon>
        <taxon>Ecdysozoa</taxon>
        <taxon>Arthropoda</taxon>
        <taxon>Hexapoda</taxon>
        <taxon>Insecta</taxon>
        <taxon>Pterygota</taxon>
        <taxon>Neoptera</taxon>
        <taxon>Paraneoptera</taxon>
        <taxon>Hemiptera</taxon>
        <taxon>Sternorrhyncha</taxon>
        <taxon>Aphidomorpha</taxon>
        <taxon>Aphidoidea</taxon>
        <taxon>Aphididae</taxon>
        <taxon>Aphidini</taxon>
        <taxon>Aphis</taxon>
        <taxon>Aphis</taxon>
    </lineage>
</organism>
<keyword evidence="2" id="KW-1185">Reference proteome</keyword>
<dbReference type="InterPro" id="IPR036397">
    <property type="entry name" value="RNaseH_sf"/>
</dbReference>
<evidence type="ECO:0000313" key="1">
    <source>
        <dbReference type="EMBL" id="KAF0760752.1"/>
    </source>
</evidence>
<dbReference type="EMBL" id="VUJU01002591">
    <property type="protein sequence ID" value="KAF0760752.1"/>
    <property type="molecule type" value="Genomic_DNA"/>
</dbReference>
<dbReference type="Gene3D" id="3.30.420.10">
    <property type="entry name" value="Ribonuclease H-like superfamily/Ribonuclease H"/>
    <property type="match status" value="1"/>
</dbReference>
<dbReference type="PANTHER" id="PTHR47331">
    <property type="entry name" value="PHD-TYPE DOMAIN-CONTAINING PROTEIN"/>
    <property type="match status" value="1"/>
</dbReference>
<name>A0A6G0YSD5_APHCR</name>
<gene>
    <name evidence="1" type="ORF">FWK35_00008300</name>
</gene>
<accession>A0A6G0YSD5</accession>
<sequence length="104" mass="12019">MGNLPQFRINQVKPFSKLDLDFAGPFEMKAAMIRKIKISKGYIYIFVYLTTTSIHIELDSYLSTPLFIAGLERFLSRRGRCTDIYSDCGKNFVGTHQYLKEVLQ</sequence>
<protein>
    <submittedName>
        <fullName evidence="1">Integrase catalytic domain-containing protein</fullName>
    </submittedName>
</protein>
<proteinExistence type="predicted"/>
<reference evidence="1 2" key="1">
    <citation type="submission" date="2019-08" db="EMBL/GenBank/DDBJ databases">
        <title>Whole genome of Aphis craccivora.</title>
        <authorList>
            <person name="Voronova N.V."/>
            <person name="Shulinski R.S."/>
            <person name="Bandarenka Y.V."/>
            <person name="Zhorov D.G."/>
            <person name="Warner D."/>
        </authorList>
    </citation>
    <scope>NUCLEOTIDE SEQUENCE [LARGE SCALE GENOMIC DNA]</scope>
    <source>
        <strain evidence="1">180601</strain>
        <tissue evidence="1">Whole Body</tissue>
    </source>
</reference>
<comment type="caution">
    <text evidence="1">The sequence shown here is derived from an EMBL/GenBank/DDBJ whole genome shotgun (WGS) entry which is preliminary data.</text>
</comment>
<dbReference type="Proteomes" id="UP000478052">
    <property type="component" value="Unassembled WGS sequence"/>
</dbReference>
<dbReference type="GO" id="GO:0003676">
    <property type="term" value="F:nucleic acid binding"/>
    <property type="evidence" value="ECO:0007669"/>
    <property type="project" value="InterPro"/>
</dbReference>
<evidence type="ECO:0000313" key="2">
    <source>
        <dbReference type="Proteomes" id="UP000478052"/>
    </source>
</evidence>
<dbReference type="AlphaFoldDB" id="A0A6G0YSD5"/>
<dbReference type="PANTHER" id="PTHR47331:SF1">
    <property type="entry name" value="GAG-LIKE PROTEIN"/>
    <property type="match status" value="1"/>
</dbReference>